<name>A0A7N2R8K7_QUELO</name>
<dbReference type="EMBL" id="LRBV02000008">
    <property type="status" value="NOT_ANNOTATED_CDS"/>
    <property type="molecule type" value="Genomic_DNA"/>
</dbReference>
<dbReference type="Pfam" id="PF01535">
    <property type="entry name" value="PPR"/>
    <property type="match status" value="2"/>
</dbReference>
<dbReference type="OMA" id="ISFMFWR"/>
<dbReference type="InterPro" id="IPR011990">
    <property type="entry name" value="TPR-like_helical_dom_sf"/>
</dbReference>
<evidence type="ECO:0000313" key="3">
    <source>
        <dbReference type="Proteomes" id="UP000594261"/>
    </source>
</evidence>
<evidence type="ECO:0008006" key="4">
    <source>
        <dbReference type="Google" id="ProtNLM"/>
    </source>
</evidence>
<keyword evidence="3" id="KW-1185">Reference proteome</keyword>
<dbReference type="Proteomes" id="UP000594261">
    <property type="component" value="Chromosome 8"/>
</dbReference>
<dbReference type="InterPro" id="IPR046960">
    <property type="entry name" value="PPR_At4g14850-like_plant"/>
</dbReference>
<dbReference type="InterPro" id="IPR002885">
    <property type="entry name" value="PPR_rpt"/>
</dbReference>
<reference evidence="2 3" key="1">
    <citation type="journal article" date="2016" name="G3 (Bethesda)">
        <title>First Draft Assembly and Annotation of the Genome of a California Endemic Oak Quercus lobata Nee (Fagaceae).</title>
        <authorList>
            <person name="Sork V.L."/>
            <person name="Fitz-Gibbon S.T."/>
            <person name="Puiu D."/>
            <person name="Crepeau M."/>
            <person name="Gugger P.F."/>
            <person name="Sherman R."/>
            <person name="Stevens K."/>
            <person name="Langley C.H."/>
            <person name="Pellegrini M."/>
            <person name="Salzberg S.L."/>
        </authorList>
    </citation>
    <scope>NUCLEOTIDE SEQUENCE [LARGE SCALE GENOMIC DNA]</scope>
    <source>
        <strain evidence="2 3">cv. SW786</strain>
    </source>
</reference>
<evidence type="ECO:0000256" key="1">
    <source>
        <dbReference type="ARBA" id="ARBA00022737"/>
    </source>
</evidence>
<dbReference type="GO" id="GO:0003723">
    <property type="term" value="F:RNA binding"/>
    <property type="evidence" value="ECO:0007669"/>
    <property type="project" value="InterPro"/>
</dbReference>
<reference evidence="2" key="2">
    <citation type="submission" date="2021-01" db="UniProtKB">
        <authorList>
            <consortium name="EnsemblPlants"/>
        </authorList>
    </citation>
    <scope>IDENTIFICATION</scope>
</reference>
<dbReference type="GO" id="GO:0009451">
    <property type="term" value="P:RNA modification"/>
    <property type="evidence" value="ECO:0007669"/>
    <property type="project" value="InterPro"/>
</dbReference>
<evidence type="ECO:0000313" key="2">
    <source>
        <dbReference type="EnsemblPlants" id="QL08p007553:mrna"/>
    </source>
</evidence>
<dbReference type="PANTHER" id="PTHR47926">
    <property type="entry name" value="PENTATRICOPEPTIDE REPEAT-CONTAINING PROTEIN"/>
    <property type="match status" value="1"/>
</dbReference>
<accession>A0A7N2R8K7</accession>
<dbReference type="AlphaFoldDB" id="A0A7N2R8K7"/>
<dbReference type="EnsemblPlants" id="QL08p007553:mrna">
    <property type="protein sequence ID" value="QL08p007553:mrna"/>
    <property type="gene ID" value="QL08p007553"/>
</dbReference>
<sequence>MVERAEEIEVHCQCTKSRFVDDVSVGIALVDMYMKTKNVGDGRRVFDEMGERNVVSWTSLLSCYAQNGLNGLALELVFLEVFDPISFMFWR</sequence>
<dbReference type="InParanoid" id="A0A7N2R8K7"/>
<organism evidence="2 3">
    <name type="scientific">Quercus lobata</name>
    <name type="common">Valley oak</name>
    <dbReference type="NCBI Taxonomy" id="97700"/>
    <lineage>
        <taxon>Eukaryota</taxon>
        <taxon>Viridiplantae</taxon>
        <taxon>Streptophyta</taxon>
        <taxon>Embryophyta</taxon>
        <taxon>Tracheophyta</taxon>
        <taxon>Spermatophyta</taxon>
        <taxon>Magnoliopsida</taxon>
        <taxon>eudicotyledons</taxon>
        <taxon>Gunneridae</taxon>
        <taxon>Pentapetalae</taxon>
        <taxon>rosids</taxon>
        <taxon>fabids</taxon>
        <taxon>Fagales</taxon>
        <taxon>Fagaceae</taxon>
        <taxon>Quercus</taxon>
    </lineage>
</organism>
<dbReference type="Gene3D" id="1.25.40.10">
    <property type="entry name" value="Tetratricopeptide repeat domain"/>
    <property type="match status" value="1"/>
</dbReference>
<protein>
    <recommendedName>
        <fullName evidence="4">Pentatricopeptide repeat-containing protein</fullName>
    </recommendedName>
</protein>
<dbReference type="Gramene" id="QL08p007553:mrna">
    <property type="protein sequence ID" value="QL08p007553:mrna"/>
    <property type="gene ID" value="QL08p007553"/>
</dbReference>
<dbReference type="NCBIfam" id="TIGR00756">
    <property type="entry name" value="PPR"/>
    <property type="match status" value="1"/>
</dbReference>
<keyword evidence="1" id="KW-0677">Repeat</keyword>
<proteinExistence type="predicted"/>